<dbReference type="GO" id="GO:0071555">
    <property type="term" value="P:cell wall organization"/>
    <property type="evidence" value="ECO:0007669"/>
    <property type="project" value="UniProtKB-KW"/>
</dbReference>
<dbReference type="InterPro" id="IPR017853">
    <property type="entry name" value="GH"/>
</dbReference>
<feature type="compositionally biased region" description="Gly residues" evidence="4">
    <location>
        <begin position="145"/>
        <end position="166"/>
    </location>
</feature>
<comment type="caution">
    <text evidence="5">The sequence shown here is derived from an EMBL/GenBank/DDBJ whole genome shotgun (WGS) entry which is preliminary data.</text>
</comment>
<feature type="compositionally biased region" description="Low complexity" evidence="4">
    <location>
        <begin position="182"/>
        <end position="202"/>
    </location>
</feature>
<dbReference type="GO" id="GO:0005576">
    <property type="term" value="C:extracellular region"/>
    <property type="evidence" value="ECO:0007669"/>
    <property type="project" value="TreeGrafter"/>
</dbReference>
<proteinExistence type="inferred from homology"/>
<feature type="compositionally biased region" description="Basic and acidic residues" evidence="4">
    <location>
        <begin position="654"/>
        <end position="674"/>
    </location>
</feature>
<evidence type="ECO:0000256" key="4">
    <source>
        <dbReference type="SAM" id="MobiDB-lite"/>
    </source>
</evidence>
<evidence type="ECO:0000313" key="5">
    <source>
        <dbReference type="EMBL" id="KAK0532147.1"/>
    </source>
</evidence>
<dbReference type="GO" id="GO:0004338">
    <property type="term" value="F:glucan exo-1,3-beta-glucosidase activity"/>
    <property type="evidence" value="ECO:0007669"/>
    <property type="project" value="UniProtKB-EC"/>
</dbReference>
<dbReference type="InterPro" id="IPR050386">
    <property type="entry name" value="Glycosyl_hydrolase_5"/>
</dbReference>
<keyword evidence="3" id="KW-0326">Glycosidase</keyword>
<feature type="region of interest" description="Disordered" evidence="4">
    <location>
        <begin position="139"/>
        <end position="260"/>
    </location>
</feature>
<evidence type="ECO:0008006" key="7">
    <source>
        <dbReference type="Google" id="ProtNLM"/>
    </source>
</evidence>
<evidence type="ECO:0000256" key="2">
    <source>
        <dbReference type="ARBA" id="ARBA00022801"/>
    </source>
</evidence>
<dbReference type="GO" id="GO:0009986">
    <property type="term" value="C:cell surface"/>
    <property type="evidence" value="ECO:0007669"/>
    <property type="project" value="TreeGrafter"/>
</dbReference>
<evidence type="ECO:0000313" key="6">
    <source>
        <dbReference type="Proteomes" id="UP001176521"/>
    </source>
</evidence>
<dbReference type="Proteomes" id="UP001176521">
    <property type="component" value="Unassembled WGS sequence"/>
</dbReference>
<organism evidence="5 6">
    <name type="scientific">Tilletia horrida</name>
    <dbReference type="NCBI Taxonomy" id="155126"/>
    <lineage>
        <taxon>Eukaryota</taxon>
        <taxon>Fungi</taxon>
        <taxon>Dikarya</taxon>
        <taxon>Basidiomycota</taxon>
        <taxon>Ustilaginomycotina</taxon>
        <taxon>Exobasidiomycetes</taxon>
        <taxon>Tilletiales</taxon>
        <taxon>Tilletiaceae</taxon>
        <taxon>Tilletia</taxon>
    </lineage>
</organism>
<name>A0AAN6GBI1_9BASI</name>
<dbReference type="AlphaFoldDB" id="A0AAN6GBI1"/>
<keyword evidence="6" id="KW-1185">Reference proteome</keyword>
<dbReference type="EMBL" id="JAPDMQ010000167">
    <property type="protein sequence ID" value="KAK0532147.1"/>
    <property type="molecule type" value="Genomic_DNA"/>
</dbReference>
<dbReference type="PANTHER" id="PTHR31297:SF42">
    <property type="entry name" value="GLYCOSIDE HYDROLASE FAMILY 5 DOMAIN-CONTAINING PROTEIN"/>
    <property type="match status" value="1"/>
</dbReference>
<gene>
    <name evidence="5" type="ORF">OC842_003395</name>
</gene>
<feature type="compositionally biased region" description="Low complexity" evidence="4">
    <location>
        <begin position="224"/>
        <end position="260"/>
    </location>
</feature>
<feature type="region of interest" description="Disordered" evidence="4">
    <location>
        <begin position="654"/>
        <end position="720"/>
    </location>
</feature>
<feature type="compositionally biased region" description="Acidic residues" evidence="4">
    <location>
        <begin position="675"/>
        <end position="705"/>
    </location>
</feature>
<dbReference type="PANTHER" id="PTHR31297">
    <property type="entry name" value="GLUCAN ENDO-1,6-BETA-GLUCOSIDASE B"/>
    <property type="match status" value="1"/>
</dbReference>
<protein>
    <recommendedName>
        <fullName evidence="7">Glycoside hydrolase family 5 domain-containing protein</fullName>
    </recommendedName>
</protein>
<comment type="similarity">
    <text evidence="1">Belongs to the glycosyl hydrolase 5 (cellulase A) family.</text>
</comment>
<dbReference type="Gene3D" id="3.20.20.80">
    <property type="entry name" value="Glycosidases"/>
    <property type="match status" value="2"/>
</dbReference>
<reference evidence="5" key="1">
    <citation type="journal article" date="2023" name="PhytoFront">
        <title>Draft Genome Resources of Seven Strains of Tilletia horrida, Causal Agent of Kernel Smut of Rice.</title>
        <authorList>
            <person name="Khanal S."/>
            <person name="Antony Babu S."/>
            <person name="Zhou X.G."/>
        </authorList>
    </citation>
    <scope>NUCLEOTIDE SEQUENCE</scope>
    <source>
        <strain evidence="5">TX3</strain>
    </source>
</reference>
<sequence length="720" mass="78095">MSLPSSPAKPGLPEAFFSLQGVPARGVNLGGWLVTESWMTNYLYRNAPQNESDFIADEGEWMLAYANRSEAKEILRQHYATWITEDDFRQMKALGLNAVRLVIPYWALEDGPPVIFPPPNGTSATATATVTATATALSARADDGSGTGSGTGSGSGVGGDIGGGNDLGSADGSVSGSGSGSNLGIDINIGSGGESESANGSSSGSGSGSDSGAEGVGAAGMSLSSKSNTASSTKNDSNSTTTSSSTPTSTASPSASPTPTIVTVQEPFFFKGQRKYIRNALRWSKKYGLQVVLDLHTAPGSQNGFDNSGTAGAINWDNNPSYYNRTLRCLATMVDWYVNNPDPEYSGVVRAIAVLNEPRVGKTARTIPISYMKRFYVDAYKLIRERVSAGKGAKVMPTIMFSDGLIGAERWLSWYSAMFRDGTFKRGTVILDQHLYQAFQPVVQLSKAEHIPYTCGLQSMLAKTQQVVPVVVGEMANAINTACGYYPTCWNRTMTDDINRYNTVSGNLYWRKLWEAQQLAFEGNAGGWFMWSWKTYGASQWSYRDAVAQGWIPRNLNERVFLPNATEAAQGIPHPPASASVQFDQCYFDTDEHLFDDDIGKREHDLEREFDDSHDEPAGDDAEPGPDIEYEVHIKHGAQHVFAQACIEHDAQGHIDQHKKDVDDHEEGNQHAEGDDVVDQEEDDDDEQQEDDYDAEGDGENDFDAETNGKDDFDAEVVVA</sequence>
<accession>A0AAN6GBI1</accession>
<feature type="compositionally biased region" description="Gly residues" evidence="4">
    <location>
        <begin position="203"/>
        <end position="218"/>
    </location>
</feature>
<dbReference type="SUPFAM" id="SSF51445">
    <property type="entry name" value="(Trans)glycosidases"/>
    <property type="match status" value="2"/>
</dbReference>
<dbReference type="GO" id="GO:0009251">
    <property type="term" value="P:glucan catabolic process"/>
    <property type="evidence" value="ECO:0007669"/>
    <property type="project" value="TreeGrafter"/>
</dbReference>
<evidence type="ECO:0000256" key="3">
    <source>
        <dbReference type="ARBA" id="ARBA00023295"/>
    </source>
</evidence>
<evidence type="ECO:0000256" key="1">
    <source>
        <dbReference type="ARBA" id="ARBA00005641"/>
    </source>
</evidence>
<feature type="region of interest" description="Disordered" evidence="4">
    <location>
        <begin position="608"/>
        <end position="627"/>
    </location>
</feature>
<keyword evidence="2" id="KW-0378">Hydrolase</keyword>